<organism evidence="1">
    <name type="scientific">Arundo donax</name>
    <name type="common">Giant reed</name>
    <name type="synonym">Donax arundinaceus</name>
    <dbReference type="NCBI Taxonomy" id="35708"/>
    <lineage>
        <taxon>Eukaryota</taxon>
        <taxon>Viridiplantae</taxon>
        <taxon>Streptophyta</taxon>
        <taxon>Embryophyta</taxon>
        <taxon>Tracheophyta</taxon>
        <taxon>Spermatophyta</taxon>
        <taxon>Magnoliopsida</taxon>
        <taxon>Liliopsida</taxon>
        <taxon>Poales</taxon>
        <taxon>Poaceae</taxon>
        <taxon>PACMAD clade</taxon>
        <taxon>Arundinoideae</taxon>
        <taxon>Arundineae</taxon>
        <taxon>Arundo</taxon>
    </lineage>
</organism>
<evidence type="ECO:0000313" key="1">
    <source>
        <dbReference type="EMBL" id="JAD97747.1"/>
    </source>
</evidence>
<accession>A0A0A9ENY7</accession>
<dbReference type="AlphaFoldDB" id="A0A0A9ENY7"/>
<name>A0A0A9ENY7_ARUDO</name>
<proteinExistence type="predicted"/>
<reference evidence="1" key="1">
    <citation type="submission" date="2014-09" db="EMBL/GenBank/DDBJ databases">
        <authorList>
            <person name="Magalhaes I.L.F."/>
            <person name="Oliveira U."/>
            <person name="Santos F.R."/>
            <person name="Vidigal T.H.D.A."/>
            <person name="Brescovit A.D."/>
            <person name="Santos A.J."/>
        </authorList>
    </citation>
    <scope>NUCLEOTIDE SEQUENCE</scope>
    <source>
        <tissue evidence="1">Shoot tissue taken approximately 20 cm above the soil surface</tissue>
    </source>
</reference>
<reference evidence="1" key="2">
    <citation type="journal article" date="2015" name="Data Brief">
        <title>Shoot transcriptome of the giant reed, Arundo donax.</title>
        <authorList>
            <person name="Barrero R.A."/>
            <person name="Guerrero F.D."/>
            <person name="Moolhuijzen P."/>
            <person name="Goolsby J.A."/>
            <person name="Tidwell J."/>
            <person name="Bellgard S.E."/>
            <person name="Bellgard M.I."/>
        </authorList>
    </citation>
    <scope>NUCLEOTIDE SEQUENCE</scope>
    <source>
        <tissue evidence="1">Shoot tissue taken approximately 20 cm above the soil surface</tissue>
    </source>
</reference>
<protein>
    <submittedName>
        <fullName evidence="1">Uncharacterized protein</fullName>
    </submittedName>
</protein>
<sequence length="19" mass="2451">MLQIGRDWERGSWIVMFYY</sequence>
<dbReference type="EMBL" id="GBRH01200148">
    <property type="protein sequence ID" value="JAD97747.1"/>
    <property type="molecule type" value="Transcribed_RNA"/>
</dbReference>